<organism evidence="2 3">
    <name type="scientific">Labilithrix luteola</name>
    <dbReference type="NCBI Taxonomy" id="1391654"/>
    <lineage>
        <taxon>Bacteria</taxon>
        <taxon>Pseudomonadati</taxon>
        <taxon>Myxococcota</taxon>
        <taxon>Polyangia</taxon>
        <taxon>Polyangiales</taxon>
        <taxon>Labilitrichaceae</taxon>
        <taxon>Labilithrix</taxon>
    </lineage>
</organism>
<dbReference type="EMBL" id="CP012333">
    <property type="protein sequence ID" value="AKV02567.1"/>
    <property type="molecule type" value="Genomic_DNA"/>
</dbReference>
<accession>A0A0K1QA69</accession>
<evidence type="ECO:0000313" key="3">
    <source>
        <dbReference type="Proteomes" id="UP000064967"/>
    </source>
</evidence>
<dbReference type="PROSITE" id="PS51257">
    <property type="entry name" value="PROKAR_LIPOPROTEIN"/>
    <property type="match status" value="1"/>
</dbReference>
<dbReference type="AlphaFoldDB" id="A0A0K1QA69"/>
<feature type="signal peptide" evidence="1">
    <location>
        <begin position="1"/>
        <end position="29"/>
    </location>
</feature>
<evidence type="ECO:0000313" key="2">
    <source>
        <dbReference type="EMBL" id="AKV02567.1"/>
    </source>
</evidence>
<evidence type="ECO:0000256" key="1">
    <source>
        <dbReference type="SAM" id="SignalP"/>
    </source>
</evidence>
<feature type="chain" id="PRO_5005467316" description="Lipoprotein" evidence="1">
    <location>
        <begin position="30"/>
        <end position="259"/>
    </location>
</feature>
<dbReference type="STRING" id="1391654.AKJ09_09230"/>
<evidence type="ECO:0008006" key="4">
    <source>
        <dbReference type="Google" id="ProtNLM"/>
    </source>
</evidence>
<dbReference type="Proteomes" id="UP000064967">
    <property type="component" value="Chromosome"/>
</dbReference>
<proteinExistence type="predicted"/>
<protein>
    <recommendedName>
        <fullName evidence="4">Lipoprotein</fullName>
    </recommendedName>
</protein>
<dbReference type="KEGG" id="llu:AKJ09_09230"/>
<keyword evidence="3" id="KW-1185">Reference proteome</keyword>
<sequence>MTMRSRRTSSKLDFALAGIVVASIGGASACLPSDEDTARGALYVELDAAPLVVEQGSFSVSFERLAMLAGADAVDCHSYFVVERPLGAVAVIDLMKPYTFEHRALTETECAVAAGFISTTDTPHVAQGVSPEDGQLLASSRVGEAAPIGNMHIVARVRSGTSPSSVVERRIDLLLTGIAGGVRTPRPITVPRGDKRDVFVRFDTSRLLQALQVIALSHPREPGIVSTEQLRPWELDTVTKAATNAWSFRTVSDAGLDGP</sequence>
<keyword evidence="1" id="KW-0732">Signal</keyword>
<reference evidence="2 3" key="1">
    <citation type="submission" date="2015-08" db="EMBL/GenBank/DDBJ databases">
        <authorList>
            <person name="Babu N.S."/>
            <person name="Beckwith C.J."/>
            <person name="Beseler K.G."/>
            <person name="Brison A."/>
            <person name="Carone J.V."/>
            <person name="Caskin T.P."/>
            <person name="Diamond M."/>
            <person name="Durham M.E."/>
            <person name="Foxe J.M."/>
            <person name="Go M."/>
            <person name="Henderson B.A."/>
            <person name="Jones I.B."/>
            <person name="McGettigan J.A."/>
            <person name="Micheletti S.J."/>
            <person name="Nasrallah M.E."/>
            <person name="Ortiz D."/>
            <person name="Piller C.R."/>
            <person name="Privatt S.R."/>
            <person name="Schneider S.L."/>
            <person name="Sharp S."/>
            <person name="Smith T.C."/>
            <person name="Stanton J.D."/>
            <person name="Ullery H.E."/>
            <person name="Wilson R.J."/>
            <person name="Serrano M.G."/>
            <person name="Buck G."/>
            <person name="Lee V."/>
            <person name="Wang Y."/>
            <person name="Carvalho R."/>
            <person name="Voegtly L."/>
            <person name="Shi R."/>
            <person name="Duckworth R."/>
            <person name="Johnson A."/>
            <person name="Loviza R."/>
            <person name="Walstead R."/>
            <person name="Shah Z."/>
            <person name="Kiflezghi M."/>
            <person name="Wade K."/>
            <person name="Ball S.L."/>
            <person name="Bradley K.W."/>
            <person name="Asai D.J."/>
            <person name="Bowman C.A."/>
            <person name="Russell D.A."/>
            <person name="Pope W.H."/>
            <person name="Jacobs-Sera D."/>
            <person name="Hendrix R.W."/>
            <person name="Hatfull G.F."/>
        </authorList>
    </citation>
    <scope>NUCLEOTIDE SEQUENCE [LARGE SCALE GENOMIC DNA]</scope>
    <source>
        <strain evidence="2 3">DSM 27648</strain>
    </source>
</reference>
<name>A0A0K1QA69_9BACT</name>
<gene>
    <name evidence="2" type="ORF">AKJ09_09230</name>
</gene>